<evidence type="ECO:0008006" key="3">
    <source>
        <dbReference type="Google" id="ProtNLM"/>
    </source>
</evidence>
<dbReference type="InterPro" id="IPR021373">
    <property type="entry name" value="DUF2993"/>
</dbReference>
<dbReference type="Pfam" id="PF11209">
    <property type="entry name" value="LmeA"/>
    <property type="match status" value="1"/>
</dbReference>
<gene>
    <name evidence="1" type="ORF">B7O87_00575</name>
</gene>
<dbReference type="RefSeq" id="WP_085726642.1">
    <property type="nucleotide sequence ID" value="NZ_NBYN01000003.1"/>
</dbReference>
<sequence>MTERTSDEEKSSKTRIVTRILNAAIKLWLRSQLSQVYELEIGVDTDDQQLLSGRIPKVSILATKAVYQGIHITRVQLTAQDIHINFGSVLRGQPLRLLSVVPVFGELLINELELNSSLSSPLLSHAINETVLKTIPELGKKYQSIFWNEIALHNQGFVLQGVTQSAGQSESLEVHAKLQLVSGQEIKLTLYKGMYSSWQTEKGEIGYIEECLHLGSDVDLEELILESGQISCRGKINVNP</sequence>
<evidence type="ECO:0000313" key="1">
    <source>
        <dbReference type="EMBL" id="OSO97299.1"/>
    </source>
</evidence>
<proteinExistence type="predicted"/>
<protein>
    <recommendedName>
        <fullName evidence="3">DUF2993 domain-containing protein</fullName>
    </recommendedName>
</protein>
<organism evidence="1 2">
    <name type="scientific">Cylindrospermopsis raciborskii CENA303</name>
    <dbReference type="NCBI Taxonomy" id="1170769"/>
    <lineage>
        <taxon>Bacteria</taxon>
        <taxon>Bacillati</taxon>
        <taxon>Cyanobacteriota</taxon>
        <taxon>Cyanophyceae</taxon>
        <taxon>Nostocales</taxon>
        <taxon>Aphanizomenonaceae</taxon>
        <taxon>Cylindrospermopsis</taxon>
    </lineage>
</organism>
<dbReference type="Proteomes" id="UP000192997">
    <property type="component" value="Unassembled WGS sequence"/>
</dbReference>
<reference evidence="2" key="1">
    <citation type="submission" date="2017-04" db="EMBL/GenBank/DDBJ databases">
        <authorList>
            <person name="Abreu V.A."/>
            <person name="Popin R.V."/>
            <person name="Rigonato J."/>
            <person name="Andreote A.P."/>
            <person name="Schaker P.C."/>
            <person name="Hoff-Risseti C."/>
            <person name="Alvarenga D.O."/>
            <person name="Varani A.M."/>
            <person name="Fiore M.F."/>
        </authorList>
    </citation>
    <scope>NUCLEOTIDE SEQUENCE [LARGE SCALE GENOMIC DNA]</scope>
    <source>
        <strain evidence="2">CENA303</strain>
    </source>
</reference>
<evidence type="ECO:0000313" key="2">
    <source>
        <dbReference type="Proteomes" id="UP000192997"/>
    </source>
</evidence>
<accession>A0A1X4GJC6</accession>
<dbReference type="AlphaFoldDB" id="A0A1X4GJC6"/>
<dbReference type="EMBL" id="NBYN01000003">
    <property type="protein sequence ID" value="OSO97299.1"/>
    <property type="molecule type" value="Genomic_DNA"/>
</dbReference>
<comment type="caution">
    <text evidence="1">The sequence shown here is derived from an EMBL/GenBank/DDBJ whole genome shotgun (WGS) entry which is preliminary data.</text>
</comment>
<name>A0A1X4GJC6_9CYAN</name>